<organism evidence="6 7">
    <name type="scientific">Paenimyroides ummariense</name>
    <dbReference type="NCBI Taxonomy" id="913024"/>
    <lineage>
        <taxon>Bacteria</taxon>
        <taxon>Pseudomonadati</taxon>
        <taxon>Bacteroidota</taxon>
        <taxon>Flavobacteriia</taxon>
        <taxon>Flavobacteriales</taxon>
        <taxon>Flavobacteriaceae</taxon>
        <taxon>Paenimyroides</taxon>
    </lineage>
</organism>
<evidence type="ECO:0000313" key="7">
    <source>
        <dbReference type="Proteomes" id="UP000199036"/>
    </source>
</evidence>
<dbReference type="InterPro" id="IPR003615">
    <property type="entry name" value="HNH_nuc"/>
</dbReference>
<gene>
    <name evidence="6" type="ORF">SAMN05421741_11848</name>
</gene>
<keyword evidence="7" id="KW-1185">Reference proteome</keyword>
<accession>A0A1I5E1J2</accession>
<dbReference type="OrthoDB" id="962665at2"/>
<dbReference type="STRING" id="913024.SAMN05421741_11848"/>
<dbReference type="AlphaFoldDB" id="A0A1I5E1J2"/>
<feature type="domain" description="HNH nuclease" evidence="5">
    <location>
        <begin position="37"/>
        <end position="91"/>
    </location>
</feature>
<dbReference type="GO" id="GO:0016787">
    <property type="term" value="F:hydrolase activity"/>
    <property type="evidence" value="ECO:0007669"/>
    <property type="project" value="UniProtKB-KW"/>
</dbReference>
<dbReference type="Pfam" id="PF01844">
    <property type="entry name" value="HNH"/>
    <property type="match status" value="1"/>
</dbReference>
<evidence type="ECO:0000256" key="1">
    <source>
        <dbReference type="ARBA" id="ARBA00022722"/>
    </source>
</evidence>
<dbReference type="PANTHER" id="PTHR41286">
    <property type="entry name" value="HNH NUCLEASE YAJD-RELATED"/>
    <property type="match status" value="1"/>
</dbReference>
<evidence type="ECO:0000256" key="2">
    <source>
        <dbReference type="ARBA" id="ARBA00022801"/>
    </source>
</evidence>
<keyword evidence="1" id="KW-0540">Nuclease</keyword>
<proteinExistence type="inferred from homology"/>
<sequence length="98" mass="11539">MPKKIPTVKRPWVQERKPFERTRTHDDFDYNARKWRKLRALQLEKFPLCKHCEEKDLVTIATVADHITPVKKGGDGYSMDNLQSLCKKCHDSKSARDK</sequence>
<dbReference type="InterPro" id="IPR002711">
    <property type="entry name" value="HNH"/>
</dbReference>
<dbReference type="GO" id="GO:0004519">
    <property type="term" value="F:endonuclease activity"/>
    <property type="evidence" value="ECO:0007669"/>
    <property type="project" value="InterPro"/>
</dbReference>
<dbReference type="SMART" id="SM00507">
    <property type="entry name" value="HNHc"/>
    <property type="match status" value="1"/>
</dbReference>
<evidence type="ECO:0000259" key="5">
    <source>
        <dbReference type="SMART" id="SM00507"/>
    </source>
</evidence>
<dbReference type="CDD" id="cd00085">
    <property type="entry name" value="HNHc"/>
    <property type="match status" value="1"/>
</dbReference>
<dbReference type="GO" id="GO:0008270">
    <property type="term" value="F:zinc ion binding"/>
    <property type="evidence" value="ECO:0007669"/>
    <property type="project" value="InterPro"/>
</dbReference>
<keyword evidence="2" id="KW-0378">Hydrolase</keyword>
<protein>
    <recommendedName>
        <fullName evidence="4">Putative HNH nuclease YajD</fullName>
    </recommendedName>
</protein>
<evidence type="ECO:0000256" key="4">
    <source>
        <dbReference type="ARBA" id="ARBA00040194"/>
    </source>
</evidence>
<dbReference type="GO" id="GO:0005829">
    <property type="term" value="C:cytosol"/>
    <property type="evidence" value="ECO:0007669"/>
    <property type="project" value="TreeGrafter"/>
</dbReference>
<dbReference type="RefSeq" id="WP_091524672.1">
    <property type="nucleotide sequence ID" value="NZ_FOVI01000018.1"/>
</dbReference>
<name>A0A1I5E1J2_9FLAO</name>
<dbReference type="EMBL" id="FOVI01000018">
    <property type="protein sequence ID" value="SFO05374.1"/>
    <property type="molecule type" value="Genomic_DNA"/>
</dbReference>
<evidence type="ECO:0000313" key="6">
    <source>
        <dbReference type="EMBL" id="SFO05374.1"/>
    </source>
</evidence>
<comment type="similarity">
    <text evidence="3">Belongs to the HNH nuclease family.</text>
</comment>
<evidence type="ECO:0000256" key="3">
    <source>
        <dbReference type="ARBA" id="ARBA00038412"/>
    </source>
</evidence>
<dbReference type="PANTHER" id="PTHR41286:SF1">
    <property type="entry name" value="HNH NUCLEASE YAJD-RELATED"/>
    <property type="match status" value="1"/>
</dbReference>
<dbReference type="Proteomes" id="UP000199036">
    <property type="component" value="Unassembled WGS sequence"/>
</dbReference>
<reference evidence="7" key="1">
    <citation type="submission" date="2016-10" db="EMBL/GenBank/DDBJ databases">
        <authorList>
            <person name="Varghese N."/>
            <person name="Submissions S."/>
        </authorList>
    </citation>
    <scope>NUCLEOTIDE SEQUENCE [LARGE SCALE GENOMIC DNA]</scope>
    <source>
        <strain evidence="7">DS-12</strain>
    </source>
</reference>
<dbReference type="Gene3D" id="1.10.30.50">
    <property type="match status" value="1"/>
</dbReference>
<dbReference type="GO" id="GO:0003676">
    <property type="term" value="F:nucleic acid binding"/>
    <property type="evidence" value="ECO:0007669"/>
    <property type="project" value="InterPro"/>
</dbReference>